<evidence type="ECO:0000256" key="11">
    <source>
        <dbReference type="ARBA" id="ARBA00023098"/>
    </source>
</evidence>
<dbReference type="RefSeq" id="WP_134000035.1">
    <property type="nucleotide sequence ID" value="NZ_SODV01000002.1"/>
</dbReference>
<dbReference type="GO" id="GO:0005524">
    <property type="term" value="F:ATP binding"/>
    <property type="evidence" value="ECO:0007669"/>
    <property type="project" value="UniProtKB-UniRule"/>
</dbReference>
<proteinExistence type="inferred from homology"/>
<feature type="transmembrane region" description="Helical" evidence="14">
    <location>
        <begin position="6"/>
        <end position="28"/>
    </location>
</feature>
<dbReference type="PANTHER" id="PTHR42724">
    <property type="entry name" value="TETRAACYLDISACCHARIDE 4'-KINASE"/>
    <property type="match status" value="1"/>
</dbReference>
<comment type="function">
    <text evidence="1 13">Transfers the gamma-phosphate of ATP to the 4'-position of a tetraacyldisaccharide 1-phosphate intermediate (termed DS-1-P) to form tetraacyldisaccharide 1,4'-bis-phosphate (lipid IVA).</text>
</comment>
<keyword evidence="16" id="KW-1185">Reference proteome</keyword>
<evidence type="ECO:0000256" key="5">
    <source>
        <dbReference type="ARBA" id="ARBA00022516"/>
    </source>
</evidence>
<dbReference type="GO" id="GO:0009245">
    <property type="term" value="P:lipid A biosynthetic process"/>
    <property type="evidence" value="ECO:0007669"/>
    <property type="project" value="UniProtKB-UniRule"/>
</dbReference>
<keyword evidence="14" id="KW-0472">Membrane</keyword>
<evidence type="ECO:0000256" key="8">
    <source>
        <dbReference type="ARBA" id="ARBA00022741"/>
    </source>
</evidence>
<protein>
    <recommendedName>
        <fullName evidence="4 13">Tetraacyldisaccharide 4'-kinase</fullName>
        <ecNumber evidence="3 13">2.7.1.130</ecNumber>
    </recommendedName>
    <alternativeName>
        <fullName evidence="12 13">Lipid A 4'-kinase</fullName>
    </alternativeName>
</protein>
<dbReference type="UniPathway" id="UPA00359">
    <property type="reaction ID" value="UER00482"/>
</dbReference>
<keyword evidence="5 13" id="KW-0444">Lipid biosynthesis</keyword>
<keyword evidence="11 13" id="KW-0443">Lipid metabolism</keyword>
<evidence type="ECO:0000256" key="12">
    <source>
        <dbReference type="ARBA" id="ARBA00029757"/>
    </source>
</evidence>
<dbReference type="HAMAP" id="MF_00409">
    <property type="entry name" value="LpxK"/>
    <property type="match status" value="1"/>
</dbReference>
<reference evidence="15 16" key="1">
    <citation type="submission" date="2019-03" db="EMBL/GenBank/DDBJ databases">
        <title>Genomic Encyclopedia of Type Strains, Phase IV (KMG-IV): sequencing the most valuable type-strain genomes for metagenomic binning, comparative biology and taxonomic classification.</title>
        <authorList>
            <person name="Goeker M."/>
        </authorList>
    </citation>
    <scope>NUCLEOTIDE SEQUENCE [LARGE SCALE GENOMIC DNA]</scope>
    <source>
        <strain evidence="15 16">DSM 100059</strain>
    </source>
</reference>
<evidence type="ECO:0000256" key="6">
    <source>
        <dbReference type="ARBA" id="ARBA00022556"/>
    </source>
</evidence>
<evidence type="ECO:0000256" key="3">
    <source>
        <dbReference type="ARBA" id="ARBA00012071"/>
    </source>
</evidence>
<sequence length="356" mass="40572">MNLYNLTFQSIRFILLPVACIYGAVVWVRNKLFDRNILKGASFNLPLICVGNLSVGGTGKSPMTEYLLRLLQDRYQVATLSRGYKRKTRGYILAGDGTTALDIGDEPMLFHLKFPKVAVAVGEERLVAIPQLLQDRPGTQVVILDDAYQHRAIQPGFNILLTDYNNLYTRDFYLPTGDLRDHKCAARRAQVIVVTKCPPGLSEEERAAVTQELHPREGQRVFFATLEYGQPYHIIDNHPCPLEKDMEVLLVCGIANPKPLKAYLEAETASFEVQAYNDHHIFTIDDLRAMRRRFEQMSSGKKILLTTEKDGVRLLKFQQELENLPLFVLPVRHRILFGERDAFHASILTFIDNFHV</sequence>
<evidence type="ECO:0000256" key="9">
    <source>
        <dbReference type="ARBA" id="ARBA00022777"/>
    </source>
</evidence>
<comment type="pathway">
    <text evidence="2 13">Glycolipid biosynthesis; lipid IV(A) biosynthesis; lipid IV(A) from (3R)-3-hydroxytetradecanoyl-[acyl-carrier-protein] and UDP-N-acetyl-alpha-D-glucosamine: step 6/6.</text>
</comment>
<dbReference type="EC" id="2.7.1.130" evidence="3 13"/>
<evidence type="ECO:0000256" key="7">
    <source>
        <dbReference type="ARBA" id="ARBA00022679"/>
    </source>
</evidence>
<comment type="catalytic activity">
    <reaction evidence="13">
        <text>a lipid A disaccharide + ATP = a lipid IVA + ADP + H(+)</text>
        <dbReference type="Rhea" id="RHEA:67840"/>
        <dbReference type="ChEBI" id="CHEBI:15378"/>
        <dbReference type="ChEBI" id="CHEBI:30616"/>
        <dbReference type="ChEBI" id="CHEBI:176343"/>
        <dbReference type="ChEBI" id="CHEBI:176425"/>
        <dbReference type="ChEBI" id="CHEBI:456216"/>
        <dbReference type="EC" id="2.7.1.130"/>
    </reaction>
</comment>
<dbReference type="AlphaFoldDB" id="A0A4R8DKP1"/>
<gene>
    <name evidence="13" type="primary">lpxK</name>
    <name evidence="15" type="ORF">EDB95_5420</name>
</gene>
<evidence type="ECO:0000256" key="10">
    <source>
        <dbReference type="ARBA" id="ARBA00022840"/>
    </source>
</evidence>
<comment type="similarity">
    <text evidence="13">Belongs to the LpxK family.</text>
</comment>
<dbReference type="InterPro" id="IPR027417">
    <property type="entry name" value="P-loop_NTPase"/>
</dbReference>
<evidence type="ECO:0000313" key="15">
    <source>
        <dbReference type="EMBL" id="TDW97570.1"/>
    </source>
</evidence>
<dbReference type="InterPro" id="IPR003758">
    <property type="entry name" value="LpxK"/>
</dbReference>
<keyword evidence="9 13" id="KW-0418">Kinase</keyword>
<keyword evidence="8 13" id="KW-0547">Nucleotide-binding</keyword>
<keyword evidence="10 13" id="KW-0067">ATP-binding</keyword>
<accession>A0A4R8DKP1</accession>
<comment type="caution">
    <text evidence="13">Lacks conserved residue(s) required for the propagation of feature annotation.</text>
</comment>
<evidence type="ECO:0000256" key="4">
    <source>
        <dbReference type="ARBA" id="ARBA00016436"/>
    </source>
</evidence>
<dbReference type="PANTHER" id="PTHR42724:SF1">
    <property type="entry name" value="TETRAACYLDISACCHARIDE 4'-KINASE, MITOCHONDRIAL-RELATED"/>
    <property type="match status" value="1"/>
</dbReference>
<dbReference type="GO" id="GO:0009029">
    <property type="term" value="F:lipid-A 4'-kinase activity"/>
    <property type="evidence" value="ECO:0007669"/>
    <property type="project" value="UniProtKB-UniRule"/>
</dbReference>
<dbReference type="Pfam" id="PF02606">
    <property type="entry name" value="LpxK"/>
    <property type="match status" value="1"/>
</dbReference>
<keyword evidence="14" id="KW-1133">Transmembrane helix</keyword>
<dbReference type="OrthoDB" id="9766423at2"/>
<evidence type="ECO:0000313" key="16">
    <source>
        <dbReference type="Proteomes" id="UP000294498"/>
    </source>
</evidence>
<dbReference type="NCBIfam" id="TIGR00682">
    <property type="entry name" value="lpxK"/>
    <property type="match status" value="1"/>
</dbReference>
<keyword evidence="14" id="KW-0812">Transmembrane</keyword>
<dbReference type="GO" id="GO:0009244">
    <property type="term" value="P:lipopolysaccharide core region biosynthetic process"/>
    <property type="evidence" value="ECO:0007669"/>
    <property type="project" value="TreeGrafter"/>
</dbReference>
<name>A0A4R8DKP1_9BACT</name>
<dbReference type="SUPFAM" id="SSF52540">
    <property type="entry name" value="P-loop containing nucleoside triphosphate hydrolases"/>
    <property type="match status" value="1"/>
</dbReference>
<evidence type="ECO:0000256" key="2">
    <source>
        <dbReference type="ARBA" id="ARBA00004870"/>
    </source>
</evidence>
<dbReference type="Proteomes" id="UP000294498">
    <property type="component" value="Unassembled WGS sequence"/>
</dbReference>
<organism evidence="15 16">
    <name type="scientific">Dinghuibacter silviterrae</name>
    <dbReference type="NCBI Taxonomy" id="1539049"/>
    <lineage>
        <taxon>Bacteria</taxon>
        <taxon>Pseudomonadati</taxon>
        <taxon>Bacteroidota</taxon>
        <taxon>Chitinophagia</taxon>
        <taxon>Chitinophagales</taxon>
        <taxon>Chitinophagaceae</taxon>
        <taxon>Dinghuibacter</taxon>
    </lineage>
</organism>
<keyword evidence="7 13" id="KW-0808">Transferase</keyword>
<evidence type="ECO:0000256" key="13">
    <source>
        <dbReference type="HAMAP-Rule" id="MF_00409"/>
    </source>
</evidence>
<evidence type="ECO:0000256" key="1">
    <source>
        <dbReference type="ARBA" id="ARBA00002274"/>
    </source>
</evidence>
<dbReference type="GO" id="GO:0005886">
    <property type="term" value="C:plasma membrane"/>
    <property type="evidence" value="ECO:0007669"/>
    <property type="project" value="TreeGrafter"/>
</dbReference>
<comment type="caution">
    <text evidence="15">The sequence shown here is derived from an EMBL/GenBank/DDBJ whole genome shotgun (WGS) entry which is preliminary data.</text>
</comment>
<keyword evidence="6 13" id="KW-0441">Lipid A biosynthesis</keyword>
<dbReference type="EMBL" id="SODV01000002">
    <property type="protein sequence ID" value="TDW97570.1"/>
    <property type="molecule type" value="Genomic_DNA"/>
</dbReference>
<evidence type="ECO:0000256" key="14">
    <source>
        <dbReference type="SAM" id="Phobius"/>
    </source>
</evidence>